<evidence type="ECO:0000256" key="1">
    <source>
        <dbReference type="SAM" id="SignalP"/>
    </source>
</evidence>
<dbReference type="PANTHER" id="PTHR21666:SF285">
    <property type="entry name" value="M23 FAMILY METALLOPEPTIDASE"/>
    <property type="match status" value="1"/>
</dbReference>
<evidence type="ECO:0000259" key="2">
    <source>
        <dbReference type="Pfam" id="PF01551"/>
    </source>
</evidence>
<protein>
    <submittedName>
        <fullName evidence="4">Peptidase M23</fullName>
    </submittedName>
</protein>
<dbReference type="Gene3D" id="2.60.40.1590">
    <property type="entry name" value="Peptidoglycan hydrolase domains"/>
    <property type="match status" value="1"/>
</dbReference>
<dbReference type="KEGG" id="slt:Slit_2147"/>
<feature type="domain" description="Peptidase family M23 N-terminal" evidence="3">
    <location>
        <begin position="36"/>
        <end position="108"/>
    </location>
</feature>
<proteinExistence type="predicted"/>
<dbReference type="SUPFAM" id="SSF51261">
    <property type="entry name" value="Duplicated hybrid motif"/>
    <property type="match status" value="1"/>
</dbReference>
<dbReference type="STRING" id="580332.Slit_2147"/>
<feature type="domain" description="M23ase beta-sheet core" evidence="2">
    <location>
        <begin position="182"/>
        <end position="276"/>
    </location>
</feature>
<keyword evidence="5" id="KW-1185">Reference proteome</keyword>
<name>D5CUI8_SIDLE</name>
<dbReference type="CDD" id="cd12797">
    <property type="entry name" value="M23_peptidase"/>
    <property type="match status" value="1"/>
</dbReference>
<feature type="chain" id="PRO_5003070530" evidence="1">
    <location>
        <begin position="29"/>
        <end position="294"/>
    </location>
</feature>
<dbReference type="Pfam" id="PF01551">
    <property type="entry name" value="Peptidase_M23"/>
    <property type="match status" value="1"/>
</dbReference>
<evidence type="ECO:0000259" key="3">
    <source>
        <dbReference type="Pfam" id="PF18421"/>
    </source>
</evidence>
<dbReference type="PANTHER" id="PTHR21666">
    <property type="entry name" value="PEPTIDASE-RELATED"/>
    <property type="match status" value="1"/>
</dbReference>
<dbReference type="InterPro" id="IPR016047">
    <property type="entry name" value="M23ase_b-sheet_dom"/>
</dbReference>
<dbReference type="RefSeq" id="WP_013030273.1">
    <property type="nucleotide sequence ID" value="NC_013959.1"/>
</dbReference>
<dbReference type="Proteomes" id="UP000001625">
    <property type="component" value="Chromosome"/>
</dbReference>
<dbReference type="InterPro" id="IPR011055">
    <property type="entry name" value="Dup_hybrid_motif"/>
</dbReference>
<dbReference type="Pfam" id="PF18421">
    <property type="entry name" value="Peptidase_M23_N"/>
    <property type="match status" value="1"/>
</dbReference>
<dbReference type="AlphaFoldDB" id="D5CUI8"/>
<dbReference type="HOGENOM" id="CLU_029425_5_4_4"/>
<accession>D5CUI8</accession>
<organism evidence="4 5">
    <name type="scientific">Sideroxydans lithotrophicus (strain ES-1)</name>
    <dbReference type="NCBI Taxonomy" id="580332"/>
    <lineage>
        <taxon>Bacteria</taxon>
        <taxon>Pseudomonadati</taxon>
        <taxon>Pseudomonadota</taxon>
        <taxon>Betaproteobacteria</taxon>
        <taxon>Nitrosomonadales</taxon>
        <taxon>Gallionellaceae</taxon>
        <taxon>Sideroxydans</taxon>
    </lineage>
</organism>
<keyword evidence="1" id="KW-0732">Signal</keyword>
<feature type="signal peptide" evidence="1">
    <location>
        <begin position="1"/>
        <end position="28"/>
    </location>
</feature>
<dbReference type="GO" id="GO:0004222">
    <property type="term" value="F:metalloendopeptidase activity"/>
    <property type="evidence" value="ECO:0007669"/>
    <property type="project" value="TreeGrafter"/>
</dbReference>
<sequence length="294" mass="31785" precursor="true">MYKLSANILRICFRASLLVLAVPTLAQASLPLSSDVPGGVAVVPLGSTSTIAGKPQTWLGEQPVLVTADHEQWYAVVGLPLSMTPGSHELRVKVGDETKTQYFMVNPKDYPEQRIILKDKSKVELSAANLARAEREIAAIHELEHHWSPIQDTDMDFIVPADGKLAGRFGLRRFFNGEPRAPHAGLDVAVAQGTPVMASAHGTVLAVGDYFFNGKTVFVDHGNGLITMYCHLERIDVQAGETVGKGQLLGLSGKTGRATGPHLHWSVVLNGTMVDPALFITEKHHSETALNTLE</sequence>
<dbReference type="OrthoDB" id="9815245at2"/>
<dbReference type="Gene3D" id="2.70.70.10">
    <property type="entry name" value="Glucose Permease (Domain IIA)"/>
    <property type="match status" value="1"/>
</dbReference>
<dbReference type="eggNOG" id="COG0739">
    <property type="taxonomic scope" value="Bacteria"/>
</dbReference>
<evidence type="ECO:0000313" key="5">
    <source>
        <dbReference type="Proteomes" id="UP000001625"/>
    </source>
</evidence>
<dbReference type="FunFam" id="2.70.70.10:FF:000019">
    <property type="entry name" value="M23 family peptidase"/>
    <property type="match status" value="1"/>
</dbReference>
<evidence type="ECO:0000313" key="4">
    <source>
        <dbReference type="EMBL" id="ADE12375.1"/>
    </source>
</evidence>
<reference evidence="4 5" key="1">
    <citation type="submission" date="2010-03" db="EMBL/GenBank/DDBJ databases">
        <title>Complete sequence of Sideroxydans lithotrophicus ES-1.</title>
        <authorList>
            <consortium name="US DOE Joint Genome Institute"/>
            <person name="Lucas S."/>
            <person name="Copeland A."/>
            <person name="Lapidus A."/>
            <person name="Cheng J.-F."/>
            <person name="Bruce D."/>
            <person name="Goodwin L."/>
            <person name="Pitluck S."/>
            <person name="Munk A.C."/>
            <person name="Detter J.C."/>
            <person name="Han C."/>
            <person name="Tapia R."/>
            <person name="Larimer F."/>
            <person name="Land M."/>
            <person name="Hauser L."/>
            <person name="Kyrpides N."/>
            <person name="Ivanova N."/>
            <person name="Emerson D."/>
            <person name="Woyke T."/>
        </authorList>
    </citation>
    <scope>NUCLEOTIDE SEQUENCE [LARGE SCALE GENOMIC DNA]</scope>
    <source>
        <strain evidence="4 5">ES-1</strain>
    </source>
</reference>
<dbReference type="EMBL" id="CP001965">
    <property type="protein sequence ID" value="ADE12375.1"/>
    <property type="molecule type" value="Genomic_DNA"/>
</dbReference>
<gene>
    <name evidence="4" type="ordered locus">Slit_2147</name>
</gene>
<dbReference type="InterPro" id="IPR050570">
    <property type="entry name" value="Cell_wall_metabolism_enzyme"/>
</dbReference>
<dbReference type="InterPro" id="IPR040487">
    <property type="entry name" value="Peptidase_M23_N"/>
</dbReference>